<comment type="caution">
    <text evidence="2">The sequence shown here is derived from an EMBL/GenBank/DDBJ whole genome shotgun (WGS) entry which is preliminary data.</text>
</comment>
<feature type="transmembrane region" description="Helical" evidence="1">
    <location>
        <begin position="44"/>
        <end position="67"/>
    </location>
</feature>
<reference evidence="2 3" key="1">
    <citation type="submission" date="2019-04" db="EMBL/GenBank/DDBJ databases">
        <title>Draft genome sequence of Youngimonas vesicularis.</title>
        <authorList>
            <person name="Hameed A."/>
        </authorList>
    </citation>
    <scope>NUCLEOTIDE SEQUENCE [LARGE SCALE GENOMIC DNA]</scope>
    <source>
        <strain evidence="2 3">CC-AMW-E</strain>
    </source>
</reference>
<protein>
    <recommendedName>
        <fullName evidence="4">DUF1656 domain-containing protein</fullName>
    </recommendedName>
</protein>
<evidence type="ECO:0008006" key="4">
    <source>
        <dbReference type="Google" id="ProtNLM"/>
    </source>
</evidence>
<evidence type="ECO:0000256" key="1">
    <source>
        <dbReference type="SAM" id="Phobius"/>
    </source>
</evidence>
<evidence type="ECO:0000313" key="2">
    <source>
        <dbReference type="EMBL" id="THD71579.1"/>
    </source>
</evidence>
<dbReference type="RefSeq" id="WP_136340534.1">
    <property type="nucleotide sequence ID" value="NZ_SSMD01000011.1"/>
</dbReference>
<evidence type="ECO:0000313" key="3">
    <source>
        <dbReference type="Proteomes" id="UP000306113"/>
    </source>
</evidence>
<accession>A0A4S3M552</accession>
<gene>
    <name evidence="2" type="ORF">E7681_17395</name>
</gene>
<feature type="transmembrane region" description="Helical" evidence="1">
    <location>
        <begin position="12"/>
        <end position="32"/>
    </location>
</feature>
<dbReference type="EMBL" id="SSMD01000011">
    <property type="protein sequence ID" value="THD71579.1"/>
    <property type="molecule type" value="Genomic_DNA"/>
</dbReference>
<organism evidence="2 3">
    <name type="scientific">Thalassobius vesicularis</name>
    <dbReference type="NCBI Taxonomy" id="1294297"/>
    <lineage>
        <taxon>Bacteria</taxon>
        <taxon>Pseudomonadati</taxon>
        <taxon>Pseudomonadota</taxon>
        <taxon>Alphaproteobacteria</taxon>
        <taxon>Rhodobacterales</taxon>
        <taxon>Roseobacteraceae</taxon>
        <taxon>Thalassovita</taxon>
    </lineage>
</organism>
<keyword evidence="1" id="KW-1133">Transmembrane helix</keyword>
<keyword evidence="1" id="KW-0472">Membrane</keyword>
<dbReference type="AlphaFoldDB" id="A0A4S3M552"/>
<keyword evidence="3" id="KW-1185">Reference proteome</keyword>
<sequence length="72" mass="7754">MTFRSSVVELYGAAFPAWIFPALVGLALTLVLREAFILTGLSRNLPLPAVFYSSIAVLAGIGIYVLWIGGLR</sequence>
<dbReference type="OrthoDB" id="7867017at2"/>
<dbReference type="Proteomes" id="UP000306113">
    <property type="component" value="Unassembled WGS sequence"/>
</dbReference>
<proteinExistence type="predicted"/>
<keyword evidence="1" id="KW-0812">Transmembrane</keyword>
<name>A0A4S3M552_9RHOB</name>